<dbReference type="Proteomes" id="UP000266188">
    <property type="component" value="Unassembled WGS sequence"/>
</dbReference>
<comment type="similarity">
    <text evidence="1">Belongs to the glycosyl hydrolase 1 family.</text>
</comment>
<dbReference type="Pfam" id="PF00232">
    <property type="entry name" value="Glyco_hydro_1"/>
    <property type="match status" value="1"/>
</dbReference>
<evidence type="ECO:0000256" key="1">
    <source>
        <dbReference type="RuleBase" id="RU003690"/>
    </source>
</evidence>
<evidence type="ECO:0000313" key="4">
    <source>
        <dbReference type="Proteomes" id="UP000266188"/>
    </source>
</evidence>
<dbReference type="OrthoDB" id="65569at2759"/>
<dbReference type="GO" id="GO:0008422">
    <property type="term" value="F:beta-glucosidase activity"/>
    <property type="evidence" value="ECO:0007669"/>
    <property type="project" value="TreeGrafter"/>
</dbReference>
<dbReference type="AlphaFoldDB" id="A0A3A2ZV42"/>
<dbReference type="Gene3D" id="3.20.20.80">
    <property type="entry name" value="Glycosidases"/>
    <property type="match status" value="1"/>
</dbReference>
<dbReference type="SUPFAM" id="SSF51445">
    <property type="entry name" value="(Trans)glycosidases"/>
    <property type="match status" value="1"/>
</dbReference>
<name>A0A3A2ZV42_9EURO</name>
<dbReference type="STRING" id="2070753.A0A3A2ZV42"/>
<dbReference type="InterPro" id="IPR001360">
    <property type="entry name" value="Glyco_hydro_1"/>
</dbReference>
<feature type="signal peptide" evidence="2">
    <location>
        <begin position="1"/>
        <end position="18"/>
    </location>
</feature>
<keyword evidence="4" id="KW-1185">Reference proteome</keyword>
<evidence type="ECO:0000313" key="3">
    <source>
        <dbReference type="EMBL" id="RJE25237.1"/>
    </source>
</evidence>
<dbReference type="EMBL" id="MVGC01000054">
    <property type="protein sequence ID" value="RJE25237.1"/>
    <property type="molecule type" value="Genomic_DNA"/>
</dbReference>
<feature type="chain" id="PRO_5017354212" evidence="2">
    <location>
        <begin position="19"/>
        <end position="585"/>
    </location>
</feature>
<dbReference type="GO" id="GO:0005975">
    <property type="term" value="P:carbohydrate metabolic process"/>
    <property type="evidence" value="ECO:0007669"/>
    <property type="project" value="InterPro"/>
</dbReference>
<gene>
    <name evidence="3" type="ORF">PHISCL_02450</name>
</gene>
<proteinExistence type="inferred from homology"/>
<reference evidence="4" key="1">
    <citation type="submission" date="2017-02" db="EMBL/GenBank/DDBJ databases">
        <authorList>
            <person name="Tafer H."/>
            <person name="Lopandic K."/>
        </authorList>
    </citation>
    <scope>NUCLEOTIDE SEQUENCE [LARGE SCALE GENOMIC DNA]</scope>
    <source>
        <strain evidence="4">CBS 366.77</strain>
    </source>
</reference>
<sequence>MDIFIILLSLLSSEAVKARHVPHHHYSTFTYPPKTTERYATPLNSPLTFATPFAEPFSKASSLLDPDMTYTTYSLNPDATSTQDGPYGQSAYASLWANASITYSDHPPFTTTVSPTPVPSSELVFPPALPVIPVGRPHPSKQSLPKNFIWGVSSSAWQIEGGLKLEGRGPSVLDMTGALPSTDNSSNVNAMFYYMYKQDIERLAAIGIPYFSFSIPWTRIVPFAVAGSPVNKQALDHYEDLIDTAIAHGITPIVTILHFDLPMSVLYTNDDFSEHFLYYAKQLMARFGDRVPYWVTVNEPNMQPVDNGLTNILTAHAKVYDWYKNELKGTGKVTMKFANNLAVPLDPSNSADVTAARRYQEFDLGVMNNPLFLGKQIPKSVLNTPSIKIDPLTKEQLERVGGKIDFFSFDPYTAQYVTPPPEGIDACAANSSNPLWPKCVETTFVGKDGWLMGDSSTAGFNTLAPQYVRSQLGYLWNTFRPKGILVAEYGFPSAGDTVRSLDQQRYDLERTLYYQAFLIETLKAIHEDGVNVIGALAWSIMDTNEFGSFDSRFGLQTVNHTTFKRMYKRSLFDYVDFFHRHVGRS</sequence>
<keyword evidence="2" id="KW-0732">Signal</keyword>
<protein>
    <submittedName>
        <fullName evidence="3">Beta-glucosidase</fullName>
    </submittedName>
</protein>
<comment type="caution">
    <text evidence="3">The sequence shown here is derived from an EMBL/GenBank/DDBJ whole genome shotgun (WGS) entry which is preliminary data.</text>
</comment>
<dbReference type="PANTHER" id="PTHR10353">
    <property type="entry name" value="GLYCOSYL HYDROLASE"/>
    <property type="match status" value="1"/>
</dbReference>
<evidence type="ECO:0000256" key="2">
    <source>
        <dbReference type="SAM" id="SignalP"/>
    </source>
</evidence>
<accession>A0A3A2ZV42</accession>
<organism evidence="3 4">
    <name type="scientific">Aspergillus sclerotialis</name>
    <dbReference type="NCBI Taxonomy" id="2070753"/>
    <lineage>
        <taxon>Eukaryota</taxon>
        <taxon>Fungi</taxon>
        <taxon>Dikarya</taxon>
        <taxon>Ascomycota</taxon>
        <taxon>Pezizomycotina</taxon>
        <taxon>Eurotiomycetes</taxon>
        <taxon>Eurotiomycetidae</taxon>
        <taxon>Eurotiales</taxon>
        <taxon>Aspergillaceae</taxon>
        <taxon>Aspergillus</taxon>
        <taxon>Aspergillus subgen. Polypaecilum</taxon>
    </lineage>
</organism>
<dbReference type="InterPro" id="IPR017853">
    <property type="entry name" value="GH"/>
</dbReference>
<dbReference type="PANTHER" id="PTHR10353:SF53">
    <property type="entry name" value="BETA-1,4-GLUCOSIDASE (EUROFUNG)"/>
    <property type="match status" value="1"/>
</dbReference>